<keyword evidence="1" id="KW-1133">Transmembrane helix</keyword>
<evidence type="ECO:0000313" key="2">
    <source>
        <dbReference type="EMBL" id="RFO97621.1"/>
    </source>
</evidence>
<dbReference type="EMBL" id="QFZK01000003">
    <property type="protein sequence ID" value="RFO97621.1"/>
    <property type="molecule type" value="Genomic_DNA"/>
</dbReference>
<name>A0A3E1REG7_9BURK</name>
<dbReference type="PROSITE" id="PS00409">
    <property type="entry name" value="PROKAR_NTER_METHYL"/>
    <property type="match status" value="1"/>
</dbReference>
<proteinExistence type="predicted"/>
<sequence>MRISAAGSNPGPGSPAATRRHGFTLIELLVVISIIAIASAGVAFAMRDSAQTQLEREAQRLSALLESARAQSRTRGVAVVWRSTAQGFVFEGLPPGTLPGNWLDATTTAAAGSRLELGPDPIIAAQSVTLGNLQQSSVAWRVASDGLRPFTVQRADAPAAGAGIPP</sequence>
<accession>A0A3E1REG7</accession>
<evidence type="ECO:0000313" key="3">
    <source>
        <dbReference type="Proteomes" id="UP000260665"/>
    </source>
</evidence>
<comment type="caution">
    <text evidence="2">The sequence shown here is derived from an EMBL/GenBank/DDBJ whole genome shotgun (WGS) entry which is preliminary data.</text>
</comment>
<dbReference type="InterPro" id="IPR012902">
    <property type="entry name" value="N_methyl_site"/>
</dbReference>
<dbReference type="AlphaFoldDB" id="A0A3E1REG7"/>
<protein>
    <submittedName>
        <fullName evidence="2">Type II secretion system protein GspH</fullName>
    </submittedName>
</protein>
<dbReference type="Pfam" id="PF07963">
    <property type="entry name" value="N_methyl"/>
    <property type="match status" value="1"/>
</dbReference>
<dbReference type="NCBIfam" id="TIGR02532">
    <property type="entry name" value="IV_pilin_GFxxxE"/>
    <property type="match status" value="1"/>
</dbReference>
<dbReference type="OrthoDB" id="9154196at2"/>
<feature type="transmembrane region" description="Helical" evidence="1">
    <location>
        <begin position="23"/>
        <end position="46"/>
    </location>
</feature>
<keyword evidence="1" id="KW-0812">Transmembrane</keyword>
<dbReference type="Proteomes" id="UP000260665">
    <property type="component" value="Unassembled WGS sequence"/>
</dbReference>
<dbReference type="Gene3D" id="3.30.700.10">
    <property type="entry name" value="Glycoprotein, Type 4 Pilin"/>
    <property type="match status" value="1"/>
</dbReference>
<reference evidence="2 3" key="1">
    <citation type="submission" date="2018-05" db="EMBL/GenBank/DDBJ databases">
        <title>Rhodoferax soyangensis sp.nov., isolated from an oligotrophic freshwater lake.</title>
        <authorList>
            <person name="Park M."/>
        </authorList>
    </citation>
    <scope>NUCLEOTIDE SEQUENCE [LARGE SCALE GENOMIC DNA]</scope>
    <source>
        <strain evidence="2 3">IMCC26218</strain>
    </source>
</reference>
<gene>
    <name evidence="2" type="primary">gspH</name>
    <name evidence="2" type="ORF">DIC66_07095</name>
</gene>
<dbReference type="RefSeq" id="WP_117175475.1">
    <property type="nucleotide sequence ID" value="NZ_QFZK01000003.1"/>
</dbReference>
<keyword evidence="1" id="KW-0472">Membrane</keyword>
<evidence type="ECO:0000256" key="1">
    <source>
        <dbReference type="SAM" id="Phobius"/>
    </source>
</evidence>
<organism evidence="2 3">
    <name type="scientific">Rhodoferax lacus</name>
    <dbReference type="NCBI Taxonomy" id="2184758"/>
    <lineage>
        <taxon>Bacteria</taxon>
        <taxon>Pseudomonadati</taxon>
        <taxon>Pseudomonadota</taxon>
        <taxon>Betaproteobacteria</taxon>
        <taxon>Burkholderiales</taxon>
        <taxon>Comamonadaceae</taxon>
        <taxon>Rhodoferax</taxon>
    </lineage>
</organism>
<dbReference type="InterPro" id="IPR045584">
    <property type="entry name" value="Pilin-like"/>
</dbReference>
<keyword evidence="3" id="KW-1185">Reference proteome</keyword>
<dbReference type="SUPFAM" id="SSF54523">
    <property type="entry name" value="Pili subunits"/>
    <property type="match status" value="1"/>
</dbReference>